<dbReference type="SMART" id="SM00487">
    <property type="entry name" value="DEXDc"/>
    <property type="match status" value="1"/>
</dbReference>
<dbReference type="Gene3D" id="3.40.50.300">
    <property type="entry name" value="P-loop containing nucleotide triphosphate hydrolases"/>
    <property type="match status" value="2"/>
</dbReference>
<organism evidence="10 11">
    <name type="scientific">Corynebacterium canis</name>
    <dbReference type="NCBI Taxonomy" id="679663"/>
    <lineage>
        <taxon>Bacteria</taxon>
        <taxon>Bacillati</taxon>
        <taxon>Actinomycetota</taxon>
        <taxon>Actinomycetes</taxon>
        <taxon>Mycobacteriales</taxon>
        <taxon>Corynebacteriaceae</taxon>
        <taxon>Corynebacterium</taxon>
    </lineage>
</organism>
<dbReference type="SMART" id="SM00490">
    <property type="entry name" value="HELICc"/>
    <property type="match status" value="1"/>
</dbReference>
<dbReference type="PROSITE" id="PS51194">
    <property type="entry name" value="HELICASE_CTER"/>
    <property type="match status" value="1"/>
</dbReference>
<feature type="domain" description="Helicase C-terminal" evidence="9">
    <location>
        <begin position="487"/>
        <end position="641"/>
    </location>
</feature>
<accession>A0A5C5TX85</accession>
<keyword evidence="6" id="KW-0238">DNA-binding</keyword>
<evidence type="ECO:0000259" key="8">
    <source>
        <dbReference type="PROSITE" id="PS51192"/>
    </source>
</evidence>
<keyword evidence="1" id="KW-0547">Nucleotide-binding</keyword>
<dbReference type="GO" id="GO:0016787">
    <property type="term" value="F:hydrolase activity"/>
    <property type="evidence" value="ECO:0007669"/>
    <property type="project" value="UniProtKB-KW"/>
</dbReference>
<dbReference type="InterPro" id="IPR014001">
    <property type="entry name" value="Helicase_ATP-bd"/>
</dbReference>
<dbReference type="InterPro" id="IPR012340">
    <property type="entry name" value="NA-bd_OB-fold"/>
</dbReference>
<dbReference type="CDD" id="cd17992">
    <property type="entry name" value="DEXHc_RecG"/>
    <property type="match status" value="1"/>
</dbReference>
<dbReference type="PANTHER" id="PTHR47964:SF1">
    <property type="entry name" value="ATP-DEPENDENT DNA HELICASE HOMOLOG RECG, CHLOROPLASTIC"/>
    <property type="match status" value="1"/>
</dbReference>
<evidence type="ECO:0000256" key="1">
    <source>
        <dbReference type="ARBA" id="ARBA00022741"/>
    </source>
</evidence>
<dbReference type="GO" id="GO:0003678">
    <property type="term" value="F:DNA helicase activity"/>
    <property type="evidence" value="ECO:0007669"/>
    <property type="project" value="TreeGrafter"/>
</dbReference>
<dbReference type="SUPFAM" id="SSF52540">
    <property type="entry name" value="P-loop containing nucleoside triphosphate hydrolases"/>
    <property type="match status" value="2"/>
</dbReference>
<dbReference type="SUPFAM" id="SSF50249">
    <property type="entry name" value="Nucleic acid-binding proteins"/>
    <property type="match status" value="1"/>
</dbReference>
<evidence type="ECO:0000256" key="3">
    <source>
        <dbReference type="ARBA" id="ARBA00022801"/>
    </source>
</evidence>
<reference evidence="10 11" key="1">
    <citation type="submission" date="2019-08" db="EMBL/GenBank/DDBJ databases">
        <authorList>
            <person name="Lei W."/>
        </authorList>
    </citation>
    <scope>NUCLEOTIDE SEQUENCE [LARGE SCALE GENOMIC DNA]</scope>
    <source>
        <strain evidence="10 11">CCUG 58627</strain>
    </source>
</reference>
<dbReference type="Proteomes" id="UP000320791">
    <property type="component" value="Unassembled WGS sequence"/>
</dbReference>
<dbReference type="PANTHER" id="PTHR47964">
    <property type="entry name" value="ATP-DEPENDENT DNA HELICASE HOMOLOG RECG, CHLOROPLASTIC"/>
    <property type="match status" value="1"/>
</dbReference>
<dbReference type="AlphaFoldDB" id="A0A5C5TX85"/>
<keyword evidence="7" id="KW-0234">DNA repair</keyword>
<evidence type="ECO:0000256" key="2">
    <source>
        <dbReference type="ARBA" id="ARBA00022763"/>
    </source>
</evidence>
<proteinExistence type="predicted"/>
<dbReference type="Gene3D" id="2.40.50.140">
    <property type="entry name" value="Nucleic acid-binding proteins"/>
    <property type="match status" value="1"/>
</dbReference>
<evidence type="ECO:0000256" key="4">
    <source>
        <dbReference type="ARBA" id="ARBA00022806"/>
    </source>
</evidence>
<evidence type="ECO:0000256" key="5">
    <source>
        <dbReference type="ARBA" id="ARBA00022840"/>
    </source>
</evidence>
<feature type="domain" description="Helicase ATP-binding" evidence="8">
    <location>
        <begin position="294"/>
        <end position="458"/>
    </location>
</feature>
<sequence>MLGWVADRELSRVLPKTEAKALARDLGIRTCGQLLEYYPRTYSHHGGGVAAGPVEHGDLITFVGEVVYKKYRPASAKRSVTQVRVRAADTIYNATFFNTSLPNVQLKAGMRVIMTGKLQIFHGRPNVQHPTYFVIPEPGERKQRAIGGLDRLAAYGDAKDIAELLFALEWVPIYPEKKFVNSWRIIGAINEVLRSTDIPEPLDYVPHGLVSMGEALRGIHQPDEQGPDRFITRLKYNEALSLALVMALRRADASVRTAPECRPRSGGYQQELFDVLPYDLTAGQAQVLTEIAGDLSNTVPMTRLLQGEVGSGKTVVALAAMLQVVDAGRQCALLAPTEVLAAQHARTLRNLLLDLPVNVVLLTGGLSVAEKRQALLDIVSGDADIVVGTHALIQDAVEFFDLGLVVVDEQHRFGVEQRDILRNRGREGVTPHLLVMTATPIPRTIAMTVFGDLAISTLRELPRGRQPIISAVVNQERSSWVARTWGRITEELDKGHQVYIVCPRIEGDGGVLNTFEQLDNSKYSKYNLAYLHGRLHPDEKEQVMRDFARGDIDILVSTTVIEVGVDVPNATVMLIREAENFGVAQLHQLRGRVGRGDAVSYCLFHTGHPLDSPSYRRLEAVAAVNDGFEIAEIDLRYRQEGDVLGTAQSGVVRRMKLLSLINDYDIIRQATIDARDLVARNRPLAEQLISDVEMGVQEFLEKS</sequence>
<evidence type="ECO:0000313" key="11">
    <source>
        <dbReference type="Proteomes" id="UP000320791"/>
    </source>
</evidence>
<dbReference type="Pfam" id="PF00271">
    <property type="entry name" value="Helicase_C"/>
    <property type="match status" value="1"/>
</dbReference>
<dbReference type="PROSITE" id="PS51192">
    <property type="entry name" value="HELICASE_ATP_BIND_1"/>
    <property type="match status" value="1"/>
</dbReference>
<comment type="caution">
    <text evidence="10">The sequence shown here is derived from an EMBL/GenBank/DDBJ whole genome shotgun (WGS) entry which is preliminary data.</text>
</comment>
<evidence type="ECO:0000313" key="10">
    <source>
        <dbReference type="EMBL" id="TWT18247.1"/>
    </source>
</evidence>
<evidence type="ECO:0000256" key="7">
    <source>
        <dbReference type="ARBA" id="ARBA00023204"/>
    </source>
</evidence>
<dbReference type="InterPro" id="IPR047112">
    <property type="entry name" value="RecG/Mfd"/>
</dbReference>
<dbReference type="GO" id="GO:0006281">
    <property type="term" value="P:DNA repair"/>
    <property type="evidence" value="ECO:0007669"/>
    <property type="project" value="UniProtKB-KW"/>
</dbReference>
<dbReference type="InterPro" id="IPR045562">
    <property type="entry name" value="RecG_dom3_C"/>
</dbReference>
<keyword evidence="11" id="KW-1185">Reference proteome</keyword>
<dbReference type="InterPro" id="IPR027417">
    <property type="entry name" value="P-loop_NTPase"/>
</dbReference>
<evidence type="ECO:0000259" key="9">
    <source>
        <dbReference type="PROSITE" id="PS51194"/>
    </source>
</evidence>
<keyword evidence="2" id="KW-0227">DNA damage</keyword>
<dbReference type="GO" id="GO:0003677">
    <property type="term" value="F:DNA binding"/>
    <property type="evidence" value="ECO:0007669"/>
    <property type="project" value="UniProtKB-KW"/>
</dbReference>
<dbReference type="Pfam" id="PF19833">
    <property type="entry name" value="RecG_dom3_C"/>
    <property type="match status" value="1"/>
</dbReference>
<dbReference type="Pfam" id="PF00270">
    <property type="entry name" value="DEAD"/>
    <property type="match status" value="1"/>
</dbReference>
<dbReference type="InterPro" id="IPR011545">
    <property type="entry name" value="DEAD/DEAH_box_helicase_dom"/>
</dbReference>
<gene>
    <name evidence="10" type="ORF">FRX94_11940</name>
</gene>
<keyword evidence="4 10" id="KW-0347">Helicase</keyword>
<dbReference type="RefSeq" id="WP_146325572.1">
    <property type="nucleotide sequence ID" value="NZ_BAABLR010000019.1"/>
</dbReference>
<protein>
    <submittedName>
        <fullName evidence="10">ATP-dependent DNA helicase RecG</fullName>
    </submittedName>
</protein>
<evidence type="ECO:0000256" key="6">
    <source>
        <dbReference type="ARBA" id="ARBA00023125"/>
    </source>
</evidence>
<dbReference type="EMBL" id="VOHM01000036">
    <property type="protein sequence ID" value="TWT18247.1"/>
    <property type="molecule type" value="Genomic_DNA"/>
</dbReference>
<name>A0A5C5TX85_9CORY</name>
<dbReference type="OrthoDB" id="9804325at2"/>
<keyword evidence="3" id="KW-0378">Hydrolase</keyword>
<dbReference type="GO" id="GO:0005524">
    <property type="term" value="F:ATP binding"/>
    <property type="evidence" value="ECO:0007669"/>
    <property type="project" value="UniProtKB-KW"/>
</dbReference>
<keyword evidence="5" id="KW-0067">ATP-binding</keyword>
<dbReference type="InterPro" id="IPR001650">
    <property type="entry name" value="Helicase_C-like"/>
</dbReference>